<evidence type="ECO:0000256" key="1">
    <source>
        <dbReference type="ARBA" id="ARBA00022853"/>
    </source>
</evidence>
<dbReference type="PANTHER" id="PTHR13964:SF27">
    <property type="entry name" value="HAT-TRICK, ISOFORM D"/>
    <property type="match status" value="1"/>
</dbReference>
<dbReference type="Gene3D" id="2.30.30.140">
    <property type="match status" value="3"/>
</dbReference>
<dbReference type="InterPro" id="IPR051232">
    <property type="entry name" value="ARID/SWI1_ChromRemod"/>
</dbReference>
<dbReference type="GO" id="GO:0005634">
    <property type="term" value="C:nucleus"/>
    <property type="evidence" value="ECO:0007669"/>
    <property type="project" value="TreeGrafter"/>
</dbReference>
<dbReference type="Proteomes" id="UP001054945">
    <property type="component" value="Unassembled WGS sequence"/>
</dbReference>
<keyword evidence="1" id="KW-0156">Chromatin regulator</keyword>
<dbReference type="EMBL" id="BPLR01005973">
    <property type="protein sequence ID" value="GIY06554.1"/>
    <property type="molecule type" value="Genomic_DNA"/>
</dbReference>
<dbReference type="AlphaFoldDB" id="A0AAV4QCX3"/>
<feature type="compositionally biased region" description="Basic and acidic residues" evidence="3">
    <location>
        <begin position="245"/>
        <end position="254"/>
    </location>
</feature>
<name>A0AAV4QCX3_CAEEX</name>
<organism evidence="5 6">
    <name type="scientific">Caerostris extrusa</name>
    <name type="common">Bark spider</name>
    <name type="synonym">Caerostris bankana</name>
    <dbReference type="NCBI Taxonomy" id="172846"/>
    <lineage>
        <taxon>Eukaryota</taxon>
        <taxon>Metazoa</taxon>
        <taxon>Ecdysozoa</taxon>
        <taxon>Arthropoda</taxon>
        <taxon>Chelicerata</taxon>
        <taxon>Arachnida</taxon>
        <taxon>Araneae</taxon>
        <taxon>Araneomorphae</taxon>
        <taxon>Entelegynae</taxon>
        <taxon>Araneoidea</taxon>
        <taxon>Araneidae</taxon>
        <taxon>Caerostris</taxon>
    </lineage>
</organism>
<feature type="region of interest" description="Disordered" evidence="3">
    <location>
        <begin position="237"/>
        <end position="265"/>
    </location>
</feature>
<dbReference type="GO" id="GO:0006325">
    <property type="term" value="P:chromatin organization"/>
    <property type="evidence" value="ECO:0007669"/>
    <property type="project" value="UniProtKB-KW"/>
</dbReference>
<dbReference type="PANTHER" id="PTHR13964">
    <property type="entry name" value="RBP-RELATED"/>
    <property type="match status" value="1"/>
</dbReference>
<sequence>MANDEPPYLTVGTDVSAKYKGAFCEAKIKKAMRVVRCKVTFKSNLGTFMVTDDQVKGALRVGSEVEAKHPDKVFDDGDETTLRRTSLCLKSGRHFAESPTLDQFPLTNPEHFGTPVIGSSKFKRKRRSTMNSSLDYESSDEDSISRKVRAIRGKEQKSRSWESFPHPAQSTIKISKEEHLIRSFKDGKYYQVPKKDIREFAKDAVQKVENNALRTAVEKATNYLENDELPPHWDKALFSSLDSHSANEESHDSDSETSDDEPNEEKIDLLLSYTSLWMNEELPLIKLL</sequence>
<dbReference type="Pfam" id="PF08169">
    <property type="entry name" value="RBB1NT"/>
    <property type="match status" value="1"/>
</dbReference>
<evidence type="ECO:0000256" key="2">
    <source>
        <dbReference type="ARBA" id="ARBA00023125"/>
    </source>
</evidence>
<accession>A0AAV4QCX3</accession>
<evidence type="ECO:0000313" key="5">
    <source>
        <dbReference type="EMBL" id="GIY06554.1"/>
    </source>
</evidence>
<evidence type="ECO:0000313" key="6">
    <source>
        <dbReference type="Proteomes" id="UP001054945"/>
    </source>
</evidence>
<proteinExistence type="predicted"/>
<keyword evidence="2" id="KW-0238">DNA-binding</keyword>
<protein>
    <submittedName>
        <fullName evidence="5">AT-rich interactive domain-containing protein 4B</fullName>
    </submittedName>
</protein>
<keyword evidence="6" id="KW-1185">Reference proteome</keyword>
<feature type="domain" description="ARID4A/B PWWP" evidence="4">
    <location>
        <begin position="168"/>
        <end position="231"/>
    </location>
</feature>
<dbReference type="CDD" id="cd20389">
    <property type="entry name" value="Tudor_ARID4_rpt1"/>
    <property type="match status" value="1"/>
</dbReference>
<dbReference type="GO" id="GO:0000976">
    <property type="term" value="F:transcription cis-regulatory region binding"/>
    <property type="evidence" value="ECO:0007669"/>
    <property type="project" value="TreeGrafter"/>
</dbReference>
<comment type="caution">
    <text evidence="5">The sequence shown here is derived from an EMBL/GenBank/DDBJ whole genome shotgun (WGS) entry which is preliminary data.</text>
</comment>
<dbReference type="InterPro" id="IPR012603">
    <property type="entry name" value="ARID4A/B_PWWP"/>
</dbReference>
<evidence type="ECO:0000256" key="3">
    <source>
        <dbReference type="SAM" id="MobiDB-lite"/>
    </source>
</evidence>
<evidence type="ECO:0000259" key="4">
    <source>
        <dbReference type="Pfam" id="PF08169"/>
    </source>
</evidence>
<reference evidence="5 6" key="1">
    <citation type="submission" date="2021-06" db="EMBL/GenBank/DDBJ databases">
        <title>Caerostris extrusa draft genome.</title>
        <authorList>
            <person name="Kono N."/>
            <person name="Arakawa K."/>
        </authorList>
    </citation>
    <scope>NUCLEOTIDE SEQUENCE [LARGE SCALE GENOMIC DNA]</scope>
</reference>
<gene>
    <name evidence="5" type="primary">ARID4B</name>
    <name evidence="5" type="ORF">CEXT_103891</name>
</gene>
<dbReference type="GO" id="GO:0006357">
    <property type="term" value="P:regulation of transcription by RNA polymerase II"/>
    <property type="evidence" value="ECO:0007669"/>
    <property type="project" value="TreeGrafter"/>
</dbReference>